<proteinExistence type="predicted"/>
<evidence type="ECO:0000259" key="4">
    <source>
        <dbReference type="Pfam" id="PF00808"/>
    </source>
</evidence>
<dbReference type="SUPFAM" id="SSF47113">
    <property type="entry name" value="Histone-fold"/>
    <property type="match status" value="1"/>
</dbReference>
<dbReference type="GO" id="GO:0008622">
    <property type="term" value="C:epsilon DNA polymerase complex"/>
    <property type="evidence" value="ECO:0007669"/>
    <property type="project" value="TreeGrafter"/>
</dbReference>
<dbReference type="Pfam" id="PF00808">
    <property type="entry name" value="CBFD_NFYB_HMF"/>
    <property type="match status" value="1"/>
</dbReference>
<comment type="subcellular location">
    <subcellularLocation>
        <location evidence="1">Nucleus</location>
    </subcellularLocation>
</comment>
<evidence type="ECO:0000313" key="5">
    <source>
        <dbReference type="EMBL" id="CAB3374144.1"/>
    </source>
</evidence>
<dbReference type="CDD" id="cd22929">
    <property type="entry name" value="HFD_POLE4-like"/>
    <property type="match status" value="1"/>
</dbReference>
<dbReference type="Proteomes" id="UP000494165">
    <property type="component" value="Unassembled WGS sequence"/>
</dbReference>
<comment type="caution">
    <text evidence="5">The sequence shown here is derived from an EMBL/GenBank/DDBJ whole genome shotgun (WGS) entry which is preliminary data.</text>
</comment>
<reference evidence="5 6" key="1">
    <citation type="submission" date="2020-04" db="EMBL/GenBank/DDBJ databases">
        <authorList>
            <person name="Alioto T."/>
            <person name="Alioto T."/>
            <person name="Gomez Garrido J."/>
        </authorList>
    </citation>
    <scope>NUCLEOTIDE SEQUENCE [LARGE SCALE GENOMIC DNA]</scope>
</reference>
<organism evidence="5 6">
    <name type="scientific">Cloeon dipterum</name>
    <dbReference type="NCBI Taxonomy" id="197152"/>
    <lineage>
        <taxon>Eukaryota</taxon>
        <taxon>Metazoa</taxon>
        <taxon>Ecdysozoa</taxon>
        <taxon>Arthropoda</taxon>
        <taxon>Hexapoda</taxon>
        <taxon>Insecta</taxon>
        <taxon>Pterygota</taxon>
        <taxon>Palaeoptera</taxon>
        <taxon>Ephemeroptera</taxon>
        <taxon>Pisciforma</taxon>
        <taxon>Baetidae</taxon>
        <taxon>Cloeon</taxon>
    </lineage>
</organism>
<gene>
    <name evidence="5" type="ORF">CLODIP_2_CD10505</name>
</gene>
<dbReference type="OrthoDB" id="636685at2759"/>
<evidence type="ECO:0000256" key="1">
    <source>
        <dbReference type="ARBA" id="ARBA00004123"/>
    </source>
</evidence>
<evidence type="ECO:0000256" key="2">
    <source>
        <dbReference type="ARBA" id="ARBA00023242"/>
    </source>
</evidence>
<feature type="domain" description="Transcription factor CBF/NF-Y/archaeal histone" evidence="4">
    <location>
        <begin position="90"/>
        <end position="153"/>
    </location>
</feature>
<dbReference type="EMBL" id="CADEPI010000094">
    <property type="protein sequence ID" value="CAB3374144.1"/>
    <property type="molecule type" value="Genomic_DNA"/>
</dbReference>
<dbReference type="AlphaFoldDB" id="A0A8S1D1D3"/>
<evidence type="ECO:0000256" key="3">
    <source>
        <dbReference type="SAM" id="MobiDB-lite"/>
    </source>
</evidence>
<feature type="compositionally biased region" description="Acidic residues" evidence="3">
    <location>
        <begin position="27"/>
        <end position="40"/>
    </location>
</feature>
<dbReference type="InterPro" id="IPR003958">
    <property type="entry name" value="CBFA_NFYB_domain"/>
</dbReference>
<keyword evidence="6" id="KW-1185">Reference proteome</keyword>
<dbReference type="GO" id="GO:0046982">
    <property type="term" value="F:protein heterodimerization activity"/>
    <property type="evidence" value="ECO:0007669"/>
    <property type="project" value="InterPro"/>
</dbReference>
<dbReference type="PANTHER" id="PTHR10252:SF79">
    <property type="entry name" value="DNA POLYMERASE EPSILON SUBUNIT 4"/>
    <property type="match status" value="1"/>
</dbReference>
<dbReference type="InterPro" id="IPR050568">
    <property type="entry name" value="Transcr_DNA_Rep_Reg"/>
</dbReference>
<protein>
    <recommendedName>
        <fullName evidence="4">Transcription factor CBF/NF-Y/archaeal histone domain-containing protein</fullName>
    </recommendedName>
</protein>
<dbReference type="InterPro" id="IPR009072">
    <property type="entry name" value="Histone-fold"/>
</dbReference>
<feature type="compositionally biased region" description="Polar residues" evidence="3">
    <location>
        <begin position="8"/>
        <end position="21"/>
    </location>
</feature>
<feature type="region of interest" description="Disordered" evidence="3">
    <location>
        <begin position="1"/>
        <end position="80"/>
    </location>
</feature>
<feature type="compositionally biased region" description="Acidic residues" evidence="3">
    <location>
        <begin position="47"/>
        <end position="64"/>
    </location>
</feature>
<name>A0A8S1D1D3_9INSE</name>
<dbReference type="Gene3D" id="1.10.20.10">
    <property type="entry name" value="Histone, subunit A"/>
    <property type="match status" value="1"/>
</dbReference>
<dbReference type="GO" id="GO:0006261">
    <property type="term" value="P:DNA-templated DNA replication"/>
    <property type="evidence" value="ECO:0007669"/>
    <property type="project" value="TreeGrafter"/>
</dbReference>
<sequence>MDSGELTAPNSTSENVNAQDSDNIIDMIDDEDEDLDDAMLEELLNAESEEEEVDDEEDTVEDEAVEKTDENTEKQAQTTISASLNDKISRLPLSRIKQIIKLDSDVDRVNGEATFLIAKSAELFLQSFSQEIYKVTSRSKKKTIQLRDINTCIEEVMCMQFLEGCFLEQL</sequence>
<accession>A0A8S1D1D3</accession>
<evidence type="ECO:0000313" key="6">
    <source>
        <dbReference type="Proteomes" id="UP000494165"/>
    </source>
</evidence>
<keyword evidence="2" id="KW-0539">Nucleus</keyword>
<dbReference type="PANTHER" id="PTHR10252">
    <property type="entry name" value="HISTONE-LIKE TRANSCRIPTION FACTOR CCAAT-RELATED"/>
    <property type="match status" value="1"/>
</dbReference>